<reference evidence="2 3" key="1">
    <citation type="submission" date="2019-07" db="EMBL/GenBank/DDBJ databases">
        <title>Whole genome shotgun sequence of Enterococcus villorum NBRC 100699.</title>
        <authorList>
            <person name="Hosoyama A."/>
            <person name="Uohara A."/>
            <person name="Ohji S."/>
            <person name="Ichikawa N."/>
        </authorList>
    </citation>
    <scope>NUCLEOTIDE SEQUENCE [LARGE SCALE GENOMIC DNA]</scope>
    <source>
        <strain evidence="2 3">NBRC 100699</strain>
    </source>
</reference>
<dbReference type="Proteomes" id="UP000321830">
    <property type="component" value="Unassembled WGS sequence"/>
</dbReference>
<keyword evidence="1" id="KW-0472">Membrane</keyword>
<accession>A0A511IZQ5</accession>
<comment type="caution">
    <text evidence="2">The sequence shown here is derived from an EMBL/GenBank/DDBJ whole genome shotgun (WGS) entry which is preliminary data.</text>
</comment>
<protein>
    <submittedName>
        <fullName evidence="2">Uncharacterized protein</fullName>
    </submittedName>
</protein>
<feature type="transmembrane region" description="Helical" evidence="1">
    <location>
        <begin position="90"/>
        <end position="109"/>
    </location>
</feature>
<feature type="transmembrane region" description="Helical" evidence="1">
    <location>
        <begin position="39"/>
        <end position="59"/>
    </location>
</feature>
<evidence type="ECO:0000256" key="1">
    <source>
        <dbReference type="SAM" id="Phobius"/>
    </source>
</evidence>
<proteinExistence type="predicted"/>
<gene>
    <name evidence="2" type="ORF">EVI01_02100</name>
</gene>
<organism evidence="2 3">
    <name type="scientific">Enterococcus villorum</name>
    <dbReference type="NCBI Taxonomy" id="112904"/>
    <lineage>
        <taxon>Bacteria</taxon>
        <taxon>Bacillati</taxon>
        <taxon>Bacillota</taxon>
        <taxon>Bacilli</taxon>
        <taxon>Lactobacillales</taxon>
        <taxon>Enterococcaceae</taxon>
        <taxon>Enterococcus</taxon>
    </lineage>
</organism>
<evidence type="ECO:0000313" key="3">
    <source>
        <dbReference type="Proteomes" id="UP000321830"/>
    </source>
</evidence>
<dbReference type="EMBL" id="BJWF01000001">
    <property type="protein sequence ID" value="GEL90873.1"/>
    <property type="molecule type" value="Genomic_DNA"/>
</dbReference>
<evidence type="ECO:0000313" key="2">
    <source>
        <dbReference type="EMBL" id="GEL90873.1"/>
    </source>
</evidence>
<sequence>MKDKIDLFYKKHPYLTLLINLLLGSIIGISVEYLLNKDFIGSGFYTVLFLSLLEAFSIYRKSKKINNFKVPFIRRDFEVAYSRQQIILDWLYFLILVILFFLILVPPGSHESFILFYFV</sequence>
<feature type="transmembrane region" description="Helical" evidence="1">
    <location>
        <begin position="12"/>
        <end position="33"/>
    </location>
</feature>
<dbReference type="AlphaFoldDB" id="A0A511IZQ5"/>
<keyword evidence="1" id="KW-0812">Transmembrane</keyword>
<name>A0A511IZQ5_9ENTE</name>
<keyword evidence="1" id="KW-1133">Transmembrane helix</keyword>